<comment type="caution">
    <text evidence="2">The sequence shown here is derived from an EMBL/GenBank/DDBJ whole genome shotgun (WGS) entry which is preliminary data.</text>
</comment>
<evidence type="ECO:0000256" key="1">
    <source>
        <dbReference type="SAM" id="MobiDB-lite"/>
    </source>
</evidence>
<feature type="compositionally biased region" description="Low complexity" evidence="1">
    <location>
        <begin position="82"/>
        <end position="117"/>
    </location>
</feature>
<sequence length="188" mass="19641">MNDLPPSAFIRQAPSPPRSRWTGVWLALAFAGTLGFGCGAGFSLAQPSPPAPPGPKSPLTPPTAPSAVPGPISGPESPITPHGPAAQGAAPHGSTSQGPAPRGSAAQGPAPQAPAARRAVRKPAKARPGKADSRLRTVLRPTPARTRRTPLKELRAHPLRKMRFLPRGLCDAVQGRDAWWCERVVGRR</sequence>
<accession>A0ABN1QTF3</accession>
<name>A0ABN1QTF3_9ACTN</name>
<evidence type="ECO:0000313" key="3">
    <source>
        <dbReference type="Proteomes" id="UP001501578"/>
    </source>
</evidence>
<gene>
    <name evidence="2" type="ORF">GCM10009560_63140</name>
</gene>
<feature type="compositionally biased region" description="Pro residues" evidence="1">
    <location>
        <begin position="47"/>
        <end position="64"/>
    </location>
</feature>
<dbReference type="Proteomes" id="UP001501578">
    <property type="component" value="Unassembled WGS sequence"/>
</dbReference>
<proteinExistence type="predicted"/>
<protein>
    <submittedName>
        <fullName evidence="2">Uncharacterized protein</fullName>
    </submittedName>
</protein>
<organism evidence="2 3">
    <name type="scientific">Nonomuraea longicatena</name>
    <dbReference type="NCBI Taxonomy" id="83682"/>
    <lineage>
        <taxon>Bacteria</taxon>
        <taxon>Bacillati</taxon>
        <taxon>Actinomycetota</taxon>
        <taxon>Actinomycetes</taxon>
        <taxon>Streptosporangiales</taxon>
        <taxon>Streptosporangiaceae</taxon>
        <taxon>Nonomuraea</taxon>
    </lineage>
</organism>
<dbReference type="EMBL" id="BAAAHQ010000040">
    <property type="protein sequence ID" value="GAA0946993.1"/>
    <property type="molecule type" value="Genomic_DNA"/>
</dbReference>
<feature type="compositionally biased region" description="Basic residues" evidence="1">
    <location>
        <begin position="118"/>
        <end position="128"/>
    </location>
</feature>
<feature type="region of interest" description="Disordered" evidence="1">
    <location>
        <begin position="45"/>
        <end position="153"/>
    </location>
</feature>
<reference evidence="3" key="1">
    <citation type="journal article" date="2019" name="Int. J. Syst. Evol. Microbiol.">
        <title>The Global Catalogue of Microorganisms (GCM) 10K type strain sequencing project: providing services to taxonomists for standard genome sequencing and annotation.</title>
        <authorList>
            <consortium name="The Broad Institute Genomics Platform"/>
            <consortium name="The Broad Institute Genome Sequencing Center for Infectious Disease"/>
            <person name="Wu L."/>
            <person name="Ma J."/>
        </authorList>
    </citation>
    <scope>NUCLEOTIDE SEQUENCE [LARGE SCALE GENOMIC DNA]</scope>
    <source>
        <strain evidence="3">JCM 11136</strain>
    </source>
</reference>
<keyword evidence="3" id="KW-1185">Reference proteome</keyword>
<evidence type="ECO:0000313" key="2">
    <source>
        <dbReference type="EMBL" id="GAA0946993.1"/>
    </source>
</evidence>